<evidence type="ECO:0000256" key="7">
    <source>
        <dbReference type="PIRSR" id="PIRSR602129-50"/>
    </source>
</evidence>
<evidence type="ECO:0000256" key="5">
    <source>
        <dbReference type="ARBA" id="ARBA00023239"/>
    </source>
</evidence>
<dbReference type="AlphaFoldDB" id="A0AAW1PVV8"/>
<keyword evidence="5 8" id="KW-0456">Lyase</keyword>
<keyword evidence="12" id="KW-1185">Reference proteome</keyword>
<comment type="similarity">
    <text evidence="2 8">Belongs to the group II decarboxylase family.</text>
</comment>
<reference evidence="11 12" key="1">
    <citation type="journal article" date="2024" name="Nat. Commun.">
        <title>Phylogenomics reveals the evolutionary origins of lichenization in chlorophyte algae.</title>
        <authorList>
            <person name="Puginier C."/>
            <person name="Libourel C."/>
            <person name="Otte J."/>
            <person name="Skaloud P."/>
            <person name="Haon M."/>
            <person name="Grisel S."/>
            <person name="Petersen M."/>
            <person name="Berrin J.G."/>
            <person name="Delaux P.M."/>
            <person name="Dal Grande F."/>
            <person name="Keller J."/>
        </authorList>
    </citation>
    <scope>NUCLEOTIDE SEQUENCE [LARGE SCALE GENOMIC DNA]</scope>
    <source>
        <strain evidence="11 12">SAG 2043</strain>
    </source>
</reference>
<evidence type="ECO:0000256" key="9">
    <source>
        <dbReference type="RuleBase" id="RU361171"/>
    </source>
</evidence>
<dbReference type="SUPFAM" id="SSF53383">
    <property type="entry name" value="PLP-dependent transferases"/>
    <property type="match status" value="1"/>
</dbReference>
<feature type="region of interest" description="Disordered" evidence="10">
    <location>
        <begin position="1"/>
        <end position="37"/>
    </location>
</feature>
<keyword evidence="9" id="KW-0210">Decarboxylase</keyword>
<keyword evidence="4 7" id="KW-0663">Pyridoxal phosphate</keyword>
<feature type="compositionally biased region" description="Polar residues" evidence="10">
    <location>
        <begin position="1"/>
        <end position="15"/>
    </location>
</feature>
<name>A0AAW1PVV8_9CHLO</name>
<dbReference type="FunFam" id="4.10.280.50:FF:000001">
    <property type="entry name" value="Glutamate decarboxylase"/>
    <property type="match status" value="1"/>
</dbReference>
<evidence type="ECO:0000256" key="4">
    <source>
        <dbReference type="ARBA" id="ARBA00022898"/>
    </source>
</evidence>
<dbReference type="PANTHER" id="PTHR43321">
    <property type="entry name" value="GLUTAMATE DECARBOXYLASE"/>
    <property type="match status" value="1"/>
</dbReference>
<dbReference type="Proteomes" id="UP001489004">
    <property type="component" value="Unassembled WGS sequence"/>
</dbReference>
<dbReference type="GO" id="GO:0030170">
    <property type="term" value="F:pyridoxal phosphate binding"/>
    <property type="evidence" value="ECO:0007669"/>
    <property type="project" value="InterPro"/>
</dbReference>
<accession>A0AAW1PVV8</accession>
<sequence>MQRHTTTAAPQTGGSQADDAGKEGPPTPNTSDDGWIDSAFSSRHSIAPIPKCRLPEKEMPAHVAYQFIKDIRQLDANPRLNLASFVTTWMEPEADKLIAEASNVNFVDMEQYASCTDIHNRCLNIIANLYHAPMPEVDDPDPGRLLATGTATIGSSEAIMLCCLALKKSWEARRKAEGKLHDKPNLVMGYNVQVVWEKFCRYWDVEPRFVPLDMTSLVMPAAGGMKLVDENTIGVCAILGSTYNGEYENVEAIDEAVEKLKAERGLYIPIHVDAASGGFVAPFLQPDLKWDFRCKNVVSINVSGHKYGLVYPGLGWAIWRSKQELPEAMWFHTAYLGSDQPNVTLNFSKGAATIVAQYYQFLRLGFQGYHKIMSNLMLVAKRLEISIRATGKFTILSNDTDLPLVAFSLKRPSQPDASCARGGPLYDEFDVSDKLRVRGWVVPAYSMAPNIQHIKLLRAVIREDMSRAMVDELAHDIRRAVEWLDIHHTEVDNEVRH</sequence>
<feature type="modified residue" description="N6-(pyridoxal phosphate)lysine" evidence="7">
    <location>
        <position position="306"/>
    </location>
</feature>
<evidence type="ECO:0000256" key="2">
    <source>
        <dbReference type="ARBA" id="ARBA00009533"/>
    </source>
</evidence>
<evidence type="ECO:0000313" key="11">
    <source>
        <dbReference type="EMBL" id="KAK9814098.1"/>
    </source>
</evidence>
<dbReference type="Gene3D" id="3.40.640.10">
    <property type="entry name" value="Type I PLP-dependent aspartate aminotransferase-like (Major domain)"/>
    <property type="match status" value="1"/>
</dbReference>
<organism evidence="11 12">
    <name type="scientific">[Myrmecia] bisecta</name>
    <dbReference type="NCBI Taxonomy" id="41462"/>
    <lineage>
        <taxon>Eukaryota</taxon>
        <taxon>Viridiplantae</taxon>
        <taxon>Chlorophyta</taxon>
        <taxon>core chlorophytes</taxon>
        <taxon>Trebouxiophyceae</taxon>
        <taxon>Trebouxiales</taxon>
        <taxon>Trebouxiaceae</taxon>
        <taxon>Myrmecia</taxon>
    </lineage>
</organism>
<dbReference type="EC" id="4.1.1.15" evidence="3 9"/>
<evidence type="ECO:0000313" key="12">
    <source>
        <dbReference type="Proteomes" id="UP001489004"/>
    </source>
</evidence>
<evidence type="ECO:0000256" key="1">
    <source>
        <dbReference type="ARBA" id="ARBA00001933"/>
    </source>
</evidence>
<dbReference type="FunFam" id="3.40.640.10:FF:000017">
    <property type="entry name" value="Glutamate decarboxylase"/>
    <property type="match status" value="1"/>
</dbReference>
<dbReference type="PANTHER" id="PTHR43321:SF3">
    <property type="entry name" value="GLUTAMATE DECARBOXYLASE"/>
    <property type="match status" value="1"/>
</dbReference>
<evidence type="ECO:0000256" key="6">
    <source>
        <dbReference type="ARBA" id="ARBA00048868"/>
    </source>
</evidence>
<dbReference type="InterPro" id="IPR010107">
    <property type="entry name" value="Glutamate_decarboxylase"/>
</dbReference>
<evidence type="ECO:0000256" key="3">
    <source>
        <dbReference type="ARBA" id="ARBA00012421"/>
    </source>
</evidence>
<proteinExistence type="inferred from homology"/>
<dbReference type="EMBL" id="JALJOR010000007">
    <property type="protein sequence ID" value="KAK9814098.1"/>
    <property type="molecule type" value="Genomic_DNA"/>
</dbReference>
<evidence type="ECO:0000256" key="8">
    <source>
        <dbReference type="RuleBase" id="RU000382"/>
    </source>
</evidence>
<dbReference type="InterPro" id="IPR015421">
    <property type="entry name" value="PyrdxlP-dep_Trfase_major"/>
</dbReference>
<dbReference type="GO" id="GO:0004351">
    <property type="term" value="F:glutamate decarboxylase activity"/>
    <property type="evidence" value="ECO:0007669"/>
    <property type="project" value="UniProtKB-EC"/>
</dbReference>
<gene>
    <name evidence="11" type="ORF">WJX72_000614</name>
</gene>
<comment type="caution">
    <text evidence="11">The sequence shown here is derived from an EMBL/GenBank/DDBJ whole genome shotgun (WGS) entry which is preliminary data.</text>
</comment>
<dbReference type="NCBIfam" id="TIGR01788">
    <property type="entry name" value="Glu-decarb-GAD"/>
    <property type="match status" value="1"/>
</dbReference>
<dbReference type="GO" id="GO:0005829">
    <property type="term" value="C:cytosol"/>
    <property type="evidence" value="ECO:0007669"/>
    <property type="project" value="TreeGrafter"/>
</dbReference>
<comment type="cofactor">
    <cofactor evidence="1 7 8">
        <name>pyridoxal 5'-phosphate</name>
        <dbReference type="ChEBI" id="CHEBI:597326"/>
    </cofactor>
</comment>
<dbReference type="GO" id="GO:0006538">
    <property type="term" value="P:L-glutamate catabolic process"/>
    <property type="evidence" value="ECO:0007669"/>
    <property type="project" value="TreeGrafter"/>
</dbReference>
<comment type="catalytic activity">
    <reaction evidence="6 9">
        <text>L-glutamate + H(+) = 4-aminobutanoate + CO2</text>
        <dbReference type="Rhea" id="RHEA:17785"/>
        <dbReference type="ChEBI" id="CHEBI:15378"/>
        <dbReference type="ChEBI" id="CHEBI:16526"/>
        <dbReference type="ChEBI" id="CHEBI:29985"/>
        <dbReference type="ChEBI" id="CHEBI:59888"/>
        <dbReference type="EC" id="4.1.1.15"/>
    </reaction>
</comment>
<dbReference type="Pfam" id="PF00282">
    <property type="entry name" value="Pyridoxal_deC"/>
    <property type="match status" value="1"/>
</dbReference>
<dbReference type="Gene3D" id="3.90.1150.160">
    <property type="match status" value="1"/>
</dbReference>
<evidence type="ECO:0000256" key="10">
    <source>
        <dbReference type="SAM" id="MobiDB-lite"/>
    </source>
</evidence>
<dbReference type="InterPro" id="IPR015424">
    <property type="entry name" value="PyrdxlP-dep_Trfase"/>
</dbReference>
<dbReference type="Gene3D" id="4.10.280.50">
    <property type="match status" value="1"/>
</dbReference>
<protein>
    <recommendedName>
        <fullName evidence="3 9">Glutamate decarboxylase</fullName>
        <ecNumber evidence="3 9">4.1.1.15</ecNumber>
    </recommendedName>
</protein>
<dbReference type="InterPro" id="IPR002129">
    <property type="entry name" value="PyrdxlP-dep_de-COase"/>
</dbReference>